<dbReference type="GO" id="GO:0016020">
    <property type="term" value="C:membrane"/>
    <property type="evidence" value="ECO:0007669"/>
    <property type="project" value="UniProtKB-SubCell"/>
</dbReference>
<comment type="caution">
    <text evidence="5">Lacks conserved residue(s) required for the propagation of feature annotation.</text>
</comment>
<feature type="transmembrane region" description="Helical" evidence="5">
    <location>
        <begin position="91"/>
        <end position="112"/>
    </location>
</feature>
<dbReference type="InterPro" id="IPR006214">
    <property type="entry name" value="Bax_inhibitor_1-related"/>
</dbReference>
<name>A0A0E0LHR9_ORYPU</name>
<dbReference type="Gramene" id="OPUNC07G04750.1">
    <property type="protein sequence ID" value="OPUNC07G04750.1"/>
    <property type="gene ID" value="OPUNC07G04750"/>
</dbReference>
<evidence type="ECO:0000256" key="1">
    <source>
        <dbReference type="ARBA" id="ARBA00004141"/>
    </source>
</evidence>
<feature type="transmembrane region" description="Helical" evidence="5">
    <location>
        <begin position="206"/>
        <end position="226"/>
    </location>
</feature>
<keyword evidence="2 5" id="KW-0812">Transmembrane</keyword>
<evidence type="ECO:0000256" key="4">
    <source>
        <dbReference type="ARBA" id="ARBA00023136"/>
    </source>
</evidence>
<evidence type="ECO:0000256" key="5">
    <source>
        <dbReference type="RuleBase" id="RU004379"/>
    </source>
</evidence>
<dbReference type="Pfam" id="PF01027">
    <property type="entry name" value="Bax1-I"/>
    <property type="match status" value="1"/>
</dbReference>
<dbReference type="Proteomes" id="UP000026962">
    <property type="component" value="Chromosome 7"/>
</dbReference>
<reference evidence="6" key="2">
    <citation type="submission" date="2018-05" db="EMBL/GenBank/DDBJ databases">
        <title>OpunRS2 (Oryza punctata Reference Sequence Version 2).</title>
        <authorList>
            <person name="Zhang J."/>
            <person name="Kudrna D."/>
            <person name="Lee S."/>
            <person name="Talag J."/>
            <person name="Welchert J."/>
            <person name="Wing R.A."/>
        </authorList>
    </citation>
    <scope>NUCLEOTIDE SEQUENCE [LARGE SCALE GENOMIC DNA]</scope>
</reference>
<dbReference type="HOGENOM" id="CLU_058671_0_1_1"/>
<protein>
    <recommendedName>
        <fullName evidence="8">BI1-like protein</fullName>
    </recommendedName>
</protein>
<evidence type="ECO:0000256" key="2">
    <source>
        <dbReference type="ARBA" id="ARBA00022692"/>
    </source>
</evidence>
<feature type="transmembrane region" description="Helical" evidence="5">
    <location>
        <begin position="24"/>
        <end position="45"/>
    </location>
</feature>
<dbReference type="eggNOG" id="KOG2322">
    <property type="taxonomic scope" value="Eukaryota"/>
</dbReference>
<keyword evidence="3 5" id="KW-1133">Transmembrane helix</keyword>
<dbReference type="AlphaFoldDB" id="A0A0E0LHR9"/>
<feature type="transmembrane region" description="Helical" evidence="5">
    <location>
        <begin position="144"/>
        <end position="170"/>
    </location>
</feature>
<reference evidence="6" key="1">
    <citation type="submission" date="2015-04" db="UniProtKB">
        <authorList>
            <consortium name="EnsemblPlants"/>
        </authorList>
    </citation>
    <scope>IDENTIFICATION</scope>
</reference>
<feature type="transmembrane region" description="Helical" evidence="5">
    <location>
        <begin position="57"/>
        <end position="79"/>
    </location>
</feature>
<evidence type="ECO:0000256" key="3">
    <source>
        <dbReference type="ARBA" id="ARBA00022989"/>
    </source>
</evidence>
<feature type="transmembrane region" description="Helical" evidence="5">
    <location>
        <begin position="182"/>
        <end position="200"/>
    </location>
</feature>
<keyword evidence="7" id="KW-1185">Reference proteome</keyword>
<feature type="transmembrane region" description="Helical" evidence="5">
    <location>
        <begin position="238"/>
        <end position="260"/>
    </location>
</feature>
<dbReference type="OMA" id="LMIDCQL"/>
<feature type="transmembrane region" description="Helical" evidence="5">
    <location>
        <begin position="119"/>
        <end position="138"/>
    </location>
</feature>
<accession>A0A0E0LHR9</accession>
<comment type="subcellular location">
    <subcellularLocation>
        <location evidence="1">Membrane</location>
        <topology evidence="1">Multi-pass membrane protein</topology>
    </subcellularLocation>
</comment>
<evidence type="ECO:0008006" key="8">
    <source>
        <dbReference type="Google" id="ProtNLM"/>
    </source>
</evidence>
<comment type="similarity">
    <text evidence="5">Belongs to the BI1 family.</text>
</comment>
<dbReference type="EnsemblPlants" id="OPUNC07G04750.1">
    <property type="protein sequence ID" value="OPUNC07G04750.1"/>
    <property type="gene ID" value="OPUNC07G04750"/>
</dbReference>
<sequence length="265" mass="28605">MCKHNHHDVEAQAAGSSFPPPPPAVVAVAGGGGGVAGVACTYMIERPELRWAFIRKVYAIVAMQLVVTVAVAATVYFVPAIRRFFFARTPASLAAFVLVIVAPLIVMLPTIFLRKRHPINLILLALFTICMSCAIGLGCLSAKAGIAIIEAASLTFTVVFSLTLYTFWAAKKGHDFSFLRPFLVVAFLVLVLYGLIQMLLPTGKVATTVYGCVAALVFSGFIIYDTDNLIKRHAYDEYVTAAISLYLDTVNIFMAIFTALNASDS</sequence>
<keyword evidence="4 5" id="KW-0472">Membrane</keyword>
<evidence type="ECO:0000313" key="7">
    <source>
        <dbReference type="Proteomes" id="UP000026962"/>
    </source>
</evidence>
<evidence type="ECO:0000313" key="6">
    <source>
        <dbReference type="EnsemblPlants" id="OPUNC07G04750.1"/>
    </source>
</evidence>
<dbReference type="PANTHER" id="PTHR23291">
    <property type="entry name" value="BAX INHIBITOR-RELATED"/>
    <property type="match status" value="1"/>
</dbReference>
<organism evidence="6">
    <name type="scientific">Oryza punctata</name>
    <name type="common">Red rice</name>
    <dbReference type="NCBI Taxonomy" id="4537"/>
    <lineage>
        <taxon>Eukaryota</taxon>
        <taxon>Viridiplantae</taxon>
        <taxon>Streptophyta</taxon>
        <taxon>Embryophyta</taxon>
        <taxon>Tracheophyta</taxon>
        <taxon>Spermatophyta</taxon>
        <taxon>Magnoliopsida</taxon>
        <taxon>Liliopsida</taxon>
        <taxon>Poales</taxon>
        <taxon>Poaceae</taxon>
        <taxon>BOP clade</taxon>
        <taxon>Oryzoideae</taxon>
        <taxon>Oryzeae</taxon>
        <taxon>Oryzinae</taxon>
        <taxon>Oryza</taxon>
    </lineage>
</organism>
<dbReference type="PANTHER" id="PTHR23291:SF40">
    <property type="entry name" value="OS07G0177200 PROTEIN"/>
    <property type="match status" value="1"/>
</dbReference>
<proteinExistence type="inferred from homology"/>